<feature type="transmembrane region" description="Helical" evidence="7">
    <location>
        <begin position="64"/>
        <end position="82"/>
    </location>
</feature>
<evidence type="ECO:0000313" key="10">
    <source>
        <dbReference type="Proteomes" id="UP000314983"/>
    </source>
</evidence>
<dbReference type="Ensembl" id="ENSEEET00000039749.2">
    <property type="protein sequence ID" value="ENSEEEP00000039298.2"/>
    <property type="gene ID" value="ENSEEEG00000018666.2"/>
</dbReference>
<name>A0A4W4GS44_ELEEL</name>
<dbReference type="AlphaFoldDB" id="A0A4W4GS44"/>
<reference evidence="9" key="4">
    <citation type="submission" date="2025-08" db="UniProtKB">
        <authorList>
            <consortium name="Ensembl"/>
        </authorList>
    </citation>
    <scope>IDENTIFICATION</scope>
</reference>
<evidence type="ECO:0000256" key="5">
    <source>
        <dbReference type="ARBA" id="ARBA00023136"/>
    </source>
</evidence>
<dbReference type="Pfam" id="PF01569">
    <property type="entry name" value="PAP2"/>
    <property type="match status" value="1"/>
</dbReference>
<dbReference type="InterPro" id="IPR036938">
    <property type="entry name" value="PAP2/HPO_sf"/>
</dbReference>
<dbReference type="STRING" id="8005.ENSEEEP00000039298"/>
<comment type="similarity">
    <text evidence="2">Belongs to the PA-phosphatase related phosphoesterase family.</text>
</comment>
<feature type="region of interest" description="Disordered" evidence="6">
    <location>
        <begin position="453"/>
        <end position="474"/>
    </location>
</feature>
<evidence type="ECO:0000256" key="2">
    <source>
        <dbReference type="ARBA" id="ARBA00008816"/>
    </source>
</evidence>
<evidence type="ECO:0000256" key="3">
    <source>
        <dbReference type="ARBA" id="ARBA00022692"/>
    </source>
</evidence>
<evidence type="ECO:0000256" key="1">
    <source>
        <dbReference type="ARBA" id="ARBA00004141"/>
    </source>
</evidence>
<reference evidence="9" key="3">
    <citation type="submission" date="2020-05" db="EMBL/GenBank/DDBJ databases">
        <title>Electrophorus electricus (electric eel) genome, fEleEle1, primary haplotype.</title>
        <authorList>
            <person name="Myers G."/>
            <person name="Meyer A."/>
            <person name="Fedrigo O."/>
            <person name="Formenti G."/>
            <person name="Rhie A."/>
            <person name="Tracey A."/>
            <person name="Sims Y."/>
            <person name="Jarvis E.D."/>
        </authorList>
    </citation>
    <scope>NUCLEOTIDE SEQUENCE [LARGE SCALE GENOMIC DNA]</scope>
</reference>
<dbReference type="GO" id="GO:0007409">
    <property type="term" value="P:axonogenesis"/>
    <property type="evidence" value="ECO:0007669"/>
    <property type="project" value="TreeGrafter"/>
</dbReference>
<keyword evidence="4 7" id="KW-1133">Transmembrane helix</keyword>
<reference evidence="10" key="1">
    <citation type="journal article" date="2014" name="Science">
        <title>Nonhuman genetics. Genomic basis for the convergent evolution of electric organs.</title>
        <authorList>
            <person name="Gallant J.R."/>
            <person name="Traeger L.L."/>
            <person name="Volkening J.D."/>
            <person name="Moffett H."/>
            <person name="Chen P.H."/>
            <person name="Novina C.D."/>
            <person name="Phillips G.N.Jr."/>
            <person name="Anand R."/>
            <person name="Wells G.B."/>
            <person name="Pinch M."/>
            <person name="Guth R."/>
            <person name="Unguez G.A."/>
            <person name="Albert J.S."/>
            <person name="Zakon H.H."/>
            <person name="Samanta M.P."/>
            <person name="Sussman M.R."/>
        </authorList>
    </citation>
    <scope>NUCLEOTIDE SEQUENCE [LARGE SCALE GENOMIC DNA]</scope>
</reference>
<reference evidence="10" key="2">
    <citation type="journal article" date="2017" name="Sci. Adv.">
        <title>A tail of two voltages: Proteomic comparison of the three electric organs of the electric eel.</title>
        <authorList>
            <person name="Traeger L.L."/>
            <person name="Sabat G."/>
            <person name="Barrett-Wilt G.A."/>
            <person name="Wells G.B."/>
            <person name="Sussman M.R."/>
        </authorList>
    </citation>
    <scope>NUCLEOTIDE SEQUENCE [LARGE SCALE GENOMIC DNA]</scope>
</reference>
<dbReference type="Proteomes" id="UP000314983">
    <property type="component" value="Chromosome 15"/>
</dbReference>
<evidence type="ECO:0000256" key="6">
    <source>
        <dbReference type="SAM" id="MobiDB-lite"/>
    </source>
</evidence>
<dbReference type="GO" id="GO:0006644">
    <property type="term" value="P:phospholipid metabolic process"/>
    <property type="evidence" value="ECO:0007669"/>
    <property type="project" value="InterPro"/>
</dbReference>
<dbReference type="GO" id="GO:0008195">
    <property type="term" value="F:phosphatidate phosphatase activity"/>
    <property type="evidence" value="ECO:0007669"/>
    <property type="project" value="TreeGrafter"/>
</dbReference>
<keyword evidence="10" id="KW-1185">Reference proteome</keyword>
<dbReference type="Gene3D" id="1.20.144.10">
    <property type="entry name" value="Phosphatidic acid phosphatase type 2/haloperoxidase"/>
    <property type="match status" value="1"/>
</dbReference>
<evidence type="ECO:0000313" key="9">
    <source>
        <dbReference type="Ensembl" id="ENSEEEP00000039298.2"/>
    </source>
</evidence>
<sequence length="582" mass="62954">ALITDIIQLSTGYHAPYFLTVCRPNYTTLNTTCDENAFIVDDICSGPDITAINAGRKSFPSQHATLAAFAAVYVSMYFNATLTDSSKLLKPLLVFSFIMCAVICGLTRIIQFKNHAIDVYCGFLIGGSVAIYLGLYAVGNFKPMLREPLRPLPNLTTEHVARLLQPKSLSMRERPTSARSESILLRGPQRSGSSMGSLKRASTELECITPPSPLCKESLVTFSNTLPRTHSLGGEEPIPRRHAAIHASMDSTRSKQLLSQWKSKNEGRKMSLQALGAMVMPEGEEVRSPQRSMELRCSSEPAAMGLDGELRGGPMPQYVKLPPGAVPLPNHVGGGGLAGGARVSIQSRPGSSQLVHIPEETQENTCSSPREDCGEVCDGGGGNGRSKWLKVAEKSGVCRTNSQPRIMQVIAMSKQQGMLQGSPKSEGSTVSCTGSIRYKALTDQEPGPGIVHVDAHPESRPMVKSPSADGTGSWRWRPQERASLRQSFELNDLNRDSESCDSLRDAYGSGITTIRVTPVETGSEAASETLSVASSRDSTLRRKNNVNVIMLPDRGPSPDNTRNLPHFFKASPTPPPTVTFKD</sequence>
<feature type="transmembrane region" description="Helical" evidence="7">
    <location>
        <begin position="119"/>
        <end position="139"/>
    </location>
</feature>
<keyword evidence="5 7" id="KW-0472">Membrane</keyword>
<feature type="compositionally biased region" description="Pro residues" evidence="6">
    <location>
        <begin position="572"/>
        <end position="582"/>
    </location>
</feature>
<reference evidence="9" key="5">
    <citation type="submission" date="2025-09" db="UniProtKB">
        <authorList>
            <consortium name="Ensembl"/>
        </authorList>
    </citation>
    <scope>IDENTIFICATION</scope>
</reference>
<comment type="subcellular location">
    <subcellularLocation>
        <location evidence="1">Membrane</location>
        <topology evidence="1">Multi-pass membrane protein</topology>
    </subcellularLocation>
</comment>
<feature type="domain" description="Phosphatidic acid phosphatase type 2/haloperoxidase" evidence="8">
    <location>
        <begin position="1"/>
        <end position="134"/>
    </location>
</feature>
<dbReference type="GO" id="GO:0007165">
    <property type="term" value="P:signal transduction"/>
    <property type="evidence" value="ECO:0007669"/>
    <property type="project" value="TreeGrafter"/>
</dbReference>
<dbReference type="CDD" id="cd03384">
    <property type="entry name" value="PAP2_wunen"/>
    <property type="match status" value="1"/>
</dbReference>
<organism evidence="9 10">
    <name type="scientific">Electrophorus electricus</name>
    <name type="common">Electric eel</name>
    <name type="synonym">Gymnotus electricus</name>
    <dbReference type="NCBI Taxonomy" id="8005"/>
    <lineage>
        <taxon>Eukaryota</taxon>
        <taxon>Metazoa</taxon>
        <taxon>Chordata</taxon>
        <taxon>Craniata</taxon>
        <taxon>Vertebrata</taxon>
        <taxon>Euteleostomi</taxon>
        <taxon>Actinopterygii</taxon>
        <taxon>Neopterygii</taxon>
        <taxon>Teleostei</taxon>
        <taxon>Ostariophysi</taxon>
        <taxon>Gymnotiformes</taxon>
        <taxon>Gymnotoidei</taxon>
        <taxon>Gymnotidae</taxon>
        <taxon>Electrophorus</taxon>
    </lineage>
</organism>
<dbReference type="InterPro" id="IPR000326">
    <property type="entry name" value="PAP2/HPO"/>
</dbReference>
<keyword evidence="3 7" id="KW-0812">Transmembrane</keyword>
<feature type="region of interest" description="Disordered" evidence="6">
    <location>
        <begin position="551"/>
        <end position="582"/>
    </location>
</feature>
<dbReference type="SMART" id="SM00014">
    <property type="entry name" value="acidPPc"/>
    <property type="match status" value="1"/>
</dbReference>
<dbReference type="PANTHER" id="PTHR10165:SF13">
    <property type="entry name" value="PHOSPHOLIPID PHOSPHATASE-RELATED PROTEIN TYPE 4"/>
    <property type="match status" value="1"/>
</dbReference>
<proteinExistence type="inferred from homology"/>
<evidence type="ECO:0000256" key="7">
    <source>
        <dbReference type="SAM" id="Phobius"/>
    </source>
</evidence>
<dbReference type="GO" id="GO:0005886">
    <property type="term" value="C:plasma membrane"/>
    <property type="evidence" value="ECO:0007669"/>
    <property type="project" value="TreeGrafter"/>
</dbReference>
<dbReference type="SUPFAM" id="SSF48317">
    <property type="entry name" value="Acid phosphatase/Vanadium-dependent haloperoxidase"/>
    <property type="match status" value="1"/>
</dbReference>
<dbReference type="GeneTree" id="ENSGT00940000156181"/>
<accession>A0A4W4GS44</accession>
<evidence type="ECO:0000259" key="8">
    <source>
        <dbReference type="SMART" id="SM00014"/>
    </source>
</evidence>
<dbReference type="PANTHER" id="PTHR10165">
    <property type="entry name" value="LIPID PHOSPHATE PHOSPHATASE"/>
    <property type="match status" value="1"/>
</dbReference>
<feature type="transmembrane region" description="Helical" evidence="7">
    <location>
        <begin position="88"/>
        <end position="107"/>
    </location>
</feature>
<dbReference type="InterPro" id="IPR043216">
    <property type="entry name" value="PAP-like"/>
</dbReference>
<protein>
    <submittedName>
        <fullName evidence="9">Phospholipid phosphatase related 4a</fullName>
    </submittedName>
</protein>
<dbReference type="GO" id="GO:0046839">
    <property type="term" value="P:phospholipid dephosphorylation"/>
    <property type="evidence" value="ECO:0007669"/>
    <property type="project" value="TreeGrafter"/>
</dbReference>
<evidence type="ECO:0000256" key="4">
    <source>
        <dbReference type="ARBA" id="ARBA00022989"/>
    </source>
</evidence>
<dbReference type="OMA" id="FVELPIM"/>